<dbReference type="Pfam" id="PF12412">
    <property type="entry name" value="DUF3667"/>
    <property type="match status" value="1"/>
</dbReference>
<sequence length="491" mass="54348">MSASAATAHGHGDLSHCENCHAELHGEFCHACGQSVHNPIRHVGHALEEVFESFWHLDGRIFRTLRDLLSPGRAAANYIRGHRMRYVPPLRLFVVLSVLTFFIAKFAIHVDEDQRLISVGDVQGTTVRLGNTKKQFREADSVVEVEALRTRMVKELQLARRAVPETARSPIDKSIESVQRQADKRIEALRALQGIDDAEFAFQKAQGEREGGTAAAGSVQAMNTLGDVEQWRDRQIAPLQAQLGKLAPASPQALEQAKQIRRINAEAGCRIATLQKAHAAVSEGRAARKTDRDRYGDAECDDIHDPLSFNGKPWDAQSNPLVSPYLPKFANDWLNRQVGIGQANISRLSKEPWRYINTLLGAVPSALFLMVPMFALLLKLAYLGSGRGYLEHLVVALYSHAYLCLVFLAMFVLTLLGGAIATHWPAAGVISGVGIGLLWLWMPIYLLIMQKRVYGNGWLLTLVRYTVIGSLYFVMLSIAAMALAVTTIVRM</sequence>
<keyword evidence="1" id="KW-0472">Membrane</keyword>
<proteinExistence type="predicted"/>
<evidence type="ECO:0000313" key="2">
    <source>
        <dbReference type="EMBL" id="MEI2453393.1"/>
    </source>
</evidence>
<keyword evidence="1" id="KW-0812">Transmembrane</keyword>
<organism evidence="2 3">
    <name type="scientific">Lysobacter firmicutimachus</name>
    <dbReference type="NCBI Taxonomy" id="1792846"/>
    <lineage>
        <taxon>Bacteria</taxon>
        <taxon>Pseudomonadati</taxon>
        <taxon>Pseudomonadota</taxon>
        <taxon>Gammaproteobacteria</taxon>
        <taxon>Lysobacterales</taxon>
        <taxon>Lysobacteraceae</taxon>
        <taxon>Lysobacter</taxon>
    </lineage>
</organism>
<evidence type="ECO:0000256" key="1">
    <source>
        <dbReference type="SAM" id="Phobius"/>
    </source>
</evidence>
<gene>
    <name evidence="2" type="ORF">V2J18_01735</name>
</gene>
<keyword evidence="3" id="KW-1185">Reference proteome</keyword>
<dbReference type="Proteomes" id="UP001387215">
    <property type="component" value="Unassembled WGS sequence"/>
</dbReference>
<dbReference type="RefSeq" id="WP_336130727.1">
    <property type="nucleotide sequence ID" value="NZ_JBANDL010000002.1"/>
</dbReference>
<comment type="caution">
    <text evidence="2">The sequence shown here is derived from an EMBL/GenBank/DDBJ whole genome shotgun (WGS) entry which is preliminary data.</text>
</comment>
<feature type="transmembrane region" description="Helical" evidence="1">
    <location>
        <begin position="397"/>
        <end position="420"/>
    </location>
</feature>
<name>A0ABU8CXA6_9GAMM</name>
<protein>
    <submittedName>
        <fullName evidence="2">DUF3667 domain-containing protein</fullName>
    </submittedName>
</protein>
<feature type="transmembrane region" description="Helical" evidence="1">
    <location>
        <begin position="468"/>
        <end position="489"/>
    </location>
</feature>
<accession>A0ABU8CXA6</accession>
<feature type="transmembrane region" description="Helical" evidence="1">
    <location>
        <begin position="90"/>
        <end position="108"/>
    </location>
</feature>
<keyword evidence="1" id="KW-1133">Transmembrane helix</keyword>
<feature type="transmembrane region" description="Helical" evidence="1">
    <location>
        <begin position="427"/>
        <end position="448"/>
    </location>
</feature>
<evidence type="ECO:0000313" key="3">
    <source>
        <dbReference type="Proteomes" id="UP001387215"/>
    </source>
</evidence>
<reference evidence="2 3" key="1">
    <citation type="submission" date="2024-02" db="EMBL/GenBank/DDBJ databases">
        <title>Lysobacter Genome Sequencing and Mining.</title>
        <authorList>
            <person name="Bierman J."/>
            <person name="Walker M.C."/>
        </authorList>
    </citation>
    <scope>NUCLEOTIDE SEQUENCE [LARGE SCALE GENOMIC DNA]</scope>
    <source>
        <strain evidence="2 3">PB6250</strain>
    </source>
</reference>
<dbReference type="EMBL" id="JBANDL010000002">
    <property type="protein sequence ID" value="MEI2453393.1"/>
    <property type="molecule type" value="Genomic_DNA"/>
</dbReference>
<dbReference type="InterPro" id="IPR022134">
    <property type="entry name" value="DUF3667"/>
</dbReference>
<feature type="transmembrane region" description="Helical" evidence="1">
    <location>
        <begin position="355"/>
        <end position="377"/>
    </location>
</feature>